<dbReference type="PROSITE" id="PS50004">
    <property type="entry name" value="C2"/>
    <property type="match status" value="1"/>
</dbReference>
<dbReference type="OrthoDB" id="1915999at2759"/>
<dbReference type="InterPro" id="IPR000008">
    <property type="entry name" value="C2_dom"/>
</dbReference>
<dbReference type="PANTHER" id="PTHR32246">
    <property type="entry name" value="INGRESSION PROTEIN FIC1"/>
    <property type="match status" value="1"/>
</dbReference>
<proteinExistence type="predicted"/>
<comment type="caution">
    <text evidence="2">The sequence shown here is derived from an EMBL/GenBank/DDBJ whole genome shotgun (WGS) entry which is preliminary data.</text>
</comment>
<dbReference type="InterPro" id="IPR044750">
    <property type="entry name" value="C2_SRC2/BAP"/>
</dbReference>
<dbReference type="OMA" id="MASGHEV"/>
<dbReference type="EMBL" id="LFYR01001714">
    <property type="protein sequence ID" value="KMZ59856.1"/>
    <property type="molecule type" value="Genomic_DNA"/>
</dbReference>
<dbReference type="SUPFAM" id="SSF49562">
    <property type="entry name" value="C2 domain (Calcium/lipid-binding domain, CaLB)"/>
    <property type="match status" value="1"/>
</dbReference>
<dbReference type="PANTHER" id="PTHR32246:SF20">
    <property type="entry name" value="CALCIUM-DEPENDENT LIPID-BINDING (CALB DOMAIN) FAMILY PROTEIN"/>
    <property type="match status" value="1"/>
</dbReference>
<dbReference type="Pfam" id="PF00168">
    <property type="entry name" value="C2"/>
    <property type="match status" value="1"/>
</dbReference>
<dbReference type="Gene3D" id="2.60.40.150">
    <property type="entry name" value="C2 domain"/>
    <property type="match status" value="1"/>
</dbReference>
<name>A0A0K9NST8_ZOSMR</name>
<organism evidence="2 3">
    <name type="scientific">Zostera marina</name>
    <name type="common">Eelgrass</name>
    <dbReference type="NCBI Taxonomy" id="29655"/>
    <lineage>
        <taxon>Eukaryota</taxon>
        <taxon>Viridiplantae</taxon>
        <taxon>Streptophyta</taxon>
        <taxon>Embryophyta</taxon>
        <taxon>Tracheophyta</taxon>
        <taxon>Spermatophyta</taxon>
        <taxon>Magnoliopsida</taxon>
        <taxon>Liliopsida</taxon>
        <taxon>Zosteraceae</taxon>
        <taxon>Zostera</taxon>
    </lineage>
</organism>
<gene>
    <name evidence="2" type="ORF">ZOSMA_64G00730</name>
</gene>
<reference evidence="3" key="1">
    <citation type="journal article" date="2016" name="Nature">
        <title>The genome of the seagrass Zostera marina reveals angiosperm adaptation to the sea.</title>
        <authorList>
            <person name="Olsen J.L."/>
            <person name="Rouze P."/>
            <person name="Verhelst B."/>
            <person name="Lin Y.-C."/>
            <person name="Bayer T."/>
            <person name="Collen J."/>
            <person name="Dattolo E."/>
            <person name="De Paoli E."/>
            <person name="Dittami S."/>
            <person name="Maumus F."/>
            <person name="Michel G."/>
            <person name="Kersting A."/>
            <person name="Lauritano C."/>
            <person name="Lohaus R."/>
            <person name="Toepel M."/>
            <person name="Tonon T."/>
            <person name="Vanneste K."/>
            <person name="Amirebrahimi M."/>
            <person name="Brakel J."/>
            <person name="Bostroem C."/>
            <person name="Chovatia M."/>
            <person name="Grimwood J."/>
            <person name="Jenkins J.W."/>
            <person name="Jueterbock A."/>
            <person name="Mraz A."/>
            <person name="Stam W.T."/>
            <person name="Tice H."/>
            <person name="Bornberg-Bauer E."/>
            <person name="Green P.J."/>
            <person name="Pearson G.A."/>
            <person name="Procaccini G."/>
            <person name="Duarte C.M."/>
            <person name="Schmutz J."/>
            <person name="Reusch T.B.H."/>
            <person name="Van de Peer Y."/>
        </authorList>
    </citation>
    <scope>NUCLEOTIDE SEQUENCE [LARGE SCALE GENOMIC DNA]</scope>
    <source>
        <strain evidence="3">cv. Finnish</strain>
    </source>
</reference>
<dbReference type="CDD" id="cd04051">
    <property type="entry name" value="C2_SRC2_like"/>
    <property type="match status" value="1"/>
</dbReference>
<protein>
    <submittedName>
        <fullName evidence="2">Calcium-dependent lipid-binding (CaLB domain) family</fullName>
    </submittedName>
</protein>
<dbReference type="Proteomes" id="UP000036987">
    <property type="component" value="Unassembled WGS sequence"/>
</dbReference>
<dbReference type="InterPro" id="IPR035892">
    <property type="entry name" value="C2_domain_sf"/>
</dbReference>
<dbReference type="GO" id="GO:0006952">
    <property type="term" value="P:defense response"/>
    <property type="evidence" value="ECO:0007669"/>
    <property type="project" value="InterPro"/>
</dbReference>
<dbReference type="AlphaFoldDB" id="A0A0K9NST8"/>
<sequence>MASHYELDVSVISGKNLKNVNWKNGDLRPYVVLWVDPATKVTTGVDQENDDDPIWDARVVVPIPPPSYGVNSIEDGALYVDVVHAVSGDEEGVNPLVGSAKLKLKEVIEEVGVGESITKTLKLKRPSGRPHGKLKVSICVREPVRHYPPPGGDAYRPHGMVYEESRRDFGGGYGTEPVGYPQYAAAGSQPGGGYPYYGGGGGAPPTSGYPYYGGGEGGAPPSSGYPYHGGDGQAYGAPGVVVEEKKESKFGGMGTGLAVGAVAGVLGGLAIAEGIDYVEDKFDDEVAEQVEEQLEDDE</sequence>
<evidence type="ECO:0000313" key="3">
    <source>
        <dbReference type="Proteomes" id="UP000036987"/>
    </source>
</evidence>
<dbReference type="SMART" id="SM00239">
    <property type="entry name" value="C2"/>
    <property type="match status" value="1"/>
</dbReference>
<accession>A0A0K9NST8</accession>
<evidence type="ECO:0000259" key="1">
    <source>
        <dbReference type="PROSITE" id="PS50004"/>
    </source>
</evidence>
<keyword evidence="3" id="KW-1185">Reference proteome</keyword>
<feature type="domain" description="C2" evidence="1">
    <location>
        <begin position="1"/>
        <end position="121"/>
    </location>
</feature>
<evidence type="ECO:0000313" key="2">
    <source>
        <dbReference type="EMBL" id="KMZ59856.1"/>
    </source>
</evidence>